<feature type="transmembrane region" description="Helical" evidence="1">
    <location>
        <begin position="112"/>
        <end position="133"/>
    </location>
</feature>
<keyword evidence="1" id="KW-0472">Membrane</keyword>
<accession>A0A4R6QPG9</accession>
<feature type="transmembrane region" description="Helical" evidence="1">
    <location>
        <begin position="88"/>
        <end position="106"/>
    </location>
</feature>
<proteinExistence type="predicted"/>
<dbReference type="InParanoid" id="A0A4R6QPG9"/>
<comment type="caution">
    <text evidence="2">The sequence shown here is derived from an EMBL/GenBank/DDBJ whole genome shotgun (WGS) entry which is preliminary data.</text>
</comment>
<keyword evidence="1" id="KW-1133">Transmembrane helix</keyword>
<keyword evidence="1" id="KW-0812">Transmembrane</keyword>
<evidence type="ECO:0000256" key="1">
    <source>
        <dbReference type="SAM" id="Phobius"/>
    </source>
</evidence>
<sequence length="139" mass="14632">MAKFFRVFMSVLLGLVIGSAVNMALITVSGKVIPPPAGADVTTMEGLKASLPLFEARHFVFPFLAHALGTLAGAFVASLLVPGKPLVAAWAVGGFFLLGGIANVILLPAPVWFSATDLILAYLPMAWLGEVLANRVRRT</sequence>
<evidence type="ECO:0000313" key="2">
    <source>
        <dbReference type="EMBL" id="TDP72547.1"/>
    </source>
</evidence>
<feature type="transmembrane region" description="Helical" evidence="1">
    <location>
        <begin position="63"/>
        <end position="81"/>
    </location>
</feature>
<protein>
    <submittedName>
        <fullName evidence="2">Uncharacterized protein</fullName>
    </submittedName>
</protein>
<evidence type="ECO:0000313" key="3">
    <source>
        <dbReference type="Proteomes" id="UP000295361"/>
    </source>
</evidence>
<reference evidence="2 3" key="1">
    <citation type="submission" date="2019-03" db="EMBL/GenBank/DDBJ databases">
        <title>Genomic Encyclopedia of Type Strains, Phase IV (KMG-IV): sequencing the most valuable type-strain genomes for metagenomic binning, comparative biology and taxonomic classification.</title>
        <authorList>
            <person name="Goeker M."/>
        </authorList>
    </citation>
    <scope>NUCLEOTIDE SEQUENCE [LARGE SCALE GENOMIC DNA]</scope>
    <source>
        <strain evidence="2 3">DSM 16998</strain>
    </source>
</reference>
<organism evidence="2 3">
    <name type="scientific">Roseateles toxinivorans</name>
    <dbReference type="NCBI Taxonomy" id="270368"/>
    <lineage>
        <taxon>Bacteria</taxon>
        <taxon>Pseudomonadati</taxon>
        <taxon>Pseudomonadota</taxon>
        <taxon>Betaproteobacteria</taxon>
        <taxon>Burkholderiales</taxon>
        <taxon>Sphaerotilaceae</taxon>
        <taxon>Roseateles</taxon>
    </lineage>
</organism>
<keyword evidence="3" id="KW-1185">Reference proteome</keyword>
<gene>
    <name evidence="2" type="ORF">DES47_102292</name>
</gene>
<name>A0A4R6QPG9_9BURK</name>
<dbReference type="EMBL" id="SNXS01000002">
    <property type="protein sequence ID" value="TDP72547.1"/>
    <property type="molecule type" value="Genomic_DNA"/>
</dbReference>
<dbReference type="RefSeq" id="WP_243748203.1">
    <property type="nucleotide sequence ID" value="NZ_SNXS01000002.1"/>
</dbReference>
<dbReference type="AlphaFoldDB" id="A0A4R6QPG9"/>
<dbReference type="Proteomes" id="UP000295361">
    <property type="component" value="Unassembled WGS sequence"/>
</dbReference>